<dbReference type="PANTHER" id="PTHR30222">
    <property type="entry name" value="SPERMIDINE/PUTRESCINE-BINDING PERIPLASMIC PROTEIN"/>
    <property type="match status" value="1"/>
</dbReference>
<dbReference type="PANTHER" id="PTHR30222:SF17">
    <property type="entry name" value="SPERMIDINE_PUTRESCINE-BINDING PERIPLASMIC PROTEIN"/>
    <property type="match status" value="1"/>
</dbReference>
<comment type="subcellular location">
    <subcellularLocation>
        <location evidence="1">Periplasm</location>
    </subcellularLocation>
</comment>
<keyword evidence="2" id="KW-0813">Transport</keyword>
<keyword evidence="4" id="KW-0574">Periplasm</keyword>
<accession>A0A6J4KJP4</accession>
<dbReference type="InterPro" id="IPR001188">
    <property type="entry name" value="Sperm_putr-bd"/>
</dbReference>
<protein>
    <submittedName>
        <fullName evidence="5">ABC transporter, periplasmic spermidine putrescine-binding protein PotD</fullName>
    </submittedName>
</protein>
<name>A0A6J4KJP4_9CYAN</name>
<dbReference type="PRINTS" id="PR00909">
    <property type="entry name" value="SPERMDNBNDNG"/>
</dbReference>
<organism evidence="5">
    <name type="scientific">uncultured Leptolyngbya sp</name>
    <dbReference type="NCBI Taxonomy" id="332963"/>
    <lineage>
        <taxon>Bacteria</taxon>
        <taxon>Bacillati</taxon>
        <taxon>Cyanobacteriota</taxon>
        <taxon>Cyanophyceae</taxon>
        <taxon>Leptolyngbyales</taxon>
        <taxon>Leptolyngbyaceae</taxon>
        <taxon>Leptolyngbya group</taxon>
        <taxon>Leptolyngbya</taxon>
        <taxon>environmental samples</taxon>
    </lineage>
</organism>
<dbReference type="GO" id="GO:0042597">
    <property type="term" value="C:periplasmic space"/>
    <property type="evidence" value="ECO:0007669"/>
    <property type="project" value="UniProtKB-SubCell"/>
</dbReference>
<evidence type="ECO:0000256" key="4">
    <source>
        <dbReference type="ARBA" id="ARBA00022764"/>
    </source>
</evidence>
<dbReference type="Pfam" id="PF13343">
    <property type="entry name" value="SBP_bac_6"/>
    <property type="match status" value="1"/>
</dbReference>
<dbReference type="Gene3D" id="3.40.190.10">
    <property type="entry name" value="Periplasmic binding protein-like II"/>
    <property type="match status" value="2"/>
</dbReference>
<proteinExistence type="predicted"/>
<evidence type="ECO:0000313" key="5">
    <source>
        <dbReference type="EMBL" id="CAA9306366.1"/>
    </source>
</evidence>
<dbReference type="EMBL" id="CADCTY010000232">
    <property type="protein sequence ID" value="CAA9306366.1"/>
    <property type="molecule type" value="Genomic_DNA"/>
</dbReference>
<dbReference type="SUPFAM" id="SSF53850">
    <property type="entry name" value="Periplasmic binding protein-like II"/>
    <property type="match status" value="1"/>
</dbReference>
<dbReference type="AlphaFoldDB" id="A0A6J4KJP4"/>
<dbReference type="GO" id="GO:0015846">
    <property type="term" value="P:polyamine transport"/>
    <property type="evidence" value="ECO:0007669"/>
    <property type="project" value="InterPro"/>
</dbReference>
<keyword evidence="3" id="KW-0732">Signal</keyword>
<evidence type="ECO:0000256" key="3">
    <source>
        <dbReference type="ARBA" id="ARBA00022729"/>
    </source>
</evidence>
<evidence type="ECO:0000256" key="1">
    <source>
        <dbReference type="ARBA" id="ARBA00004418"/>
    </source>
</evidence>
<evidence type="ECO:0000256" key="2">
    <source>
        <dbReference type="ARBA" id="ARBA00022448"/>
    </source>
</evidence>
<sequence>MTYKMPVTHTSHSSHSTALINRRSFLAGAGGVALSNLLMGCSGQDRQTLSLRVLNGSIPPQIVGEYRKHLRQAAIAGSLEIAIEPQLQSAFNGLQAWARNGQADASASDRFGWLPFIGKRSKPIPDLVTIGNYWLEKAVQQGLVQPLDLKSLSGWQALPPAWKAMATRASATKPTEQQLWGAPYRGGNTVIAYRQDIFKEKGLPPPTDWSDLWRSDLRGHISLLDQPREVIGLTLKKLGQSYNIANLETVPTLQAELTALNQQVKLYSSDAYLQPLLLGDTWLAVGWSTDLLPLTQRNQTLAVVVPKSGTALWAELWVRPAVATAALPSLAADWISFCWRSEIASQLSLMSRAMSPVVLTTPVANLPIELQQNPVLLPDAATQAASEFLKPLDRTTVLQYQALWQRLRQVNG</sequence>
<gene>
    <name evidence="5" type="ORF">AVDCRST_MAG94-702</name>
</gene>
<dbReference type="GO" id="GO:0019808">
    <property type="term" value="F:polyamine binding"/>
    <property type="evidence" value="ECO:0007669"/>
    <property type="project" value="InterPro"/>
</dbReference>
<reference evidence="5" key="1">
    <citation type="submission" date="2020-02" db="EMBL/GenBank/DDBJ databases">
        <authorList>
            <person name="Meier V. D."/>
        </authorList>
    </citation>
    <scope>NUCLEOTIDE SEQUENCE</scope>
    <source>
        <strain evidence="5">AVDCRST_MAG94</strain>
    </source>
</reference>